<evidence type="ECO:0000313" key="3">
    <source>
        <dbReference type="Proteomes" id="UP000321089"/>
    </source>
</evidence>
<dbReference type="InterPro" id="IPR018540">
    <property type="entry name" value="Spo0E-like"/>
</dbReference>
<evidence type="ECO:0000313" key="4">
    <source>
        <dbReference type="Proteomes" id="UP000515243"/>
    </source>
</evidence>
<accession>A0A512TQ89</accession>
<dbReference type="Proteomes" id="UP000515243">
    <property type="component" value="Chromosome 1"/>
</dbReference>
<dbReference type="InterPro" id="IPR037208">
    <property type="entry name" value="Spo0E-like_sf"/>
</dbReference>
<organism evidence="1 3">
    <name type="scientific">Clostridium butyricum</name>
    <dbReference type="NCBI Taxonomy" id="1492"/>
    <lineage>
        <taxon>Bacteria</taxon>
        <taxon>Bacillati</taxon>
        <taxon>Bacillota</taxon>
        <taxon>Clostridia</taxon>
        <taxon>Eubacteriales</taxon>
        <taxon>Clostridiaceae</taxon>
        <taxon>Clostridium</taxon>
    </lineage>
</organism>
<dbReference type="InterPro" id="IPR036638">
    <property type="entry name" value="HLH_DNA-bd_sf"/>
</dbReference>
<dbReference type="SUPFAM" id="SSF140500">
    <property type="entry name" value="BAS1536-like"/>
    <property type="match status" value="1"/>
</dbReference>
<sequence>MKEKETELLREKMYDCILKYGTNDNRTILASQKLDPYVTEEQREYGNN</sequence>
<reference evidence="1 3" key="2">
    <citation type="submission" date="2019-07" db="EMBL/GenBank/DDBJ databases">
        <title>Whole genome shotgun sequence of Clostridium butyricum NBRC 3858.</title>
        <authorList>
            <person name="Hosoyama A."/>
            <person name="Uohara A."/>
            <person name="Ohji S."/>
            <person name="Ichikawa N."/>
        </authorList>
    </citation>
    <scope>NUCLEOTIDE SEQUENCE [LARGE SCALE GENOMIC DNA]</scope>
    <source>
        <strain evidence="1 3">NBRC 3858</strain>
    </source>
</reference>
<dbReference type="Proteomes" id="UP000321089">
    <property type="component" value="Unassembled WGS sequence"/>
</dbReference>
<dbReference type="AlphaFoldDB" id="A0A512TQ89"/>
<evidence type="ECO:0000313" key="2">
    <source>
        <dbReference type="EMBL" id="QMW90961.1"/>
    </source>
</evidence>
<dbReference type="EMBL" id="BKBC01000044">
    <property type="protein sequence ID" value="GEQ22263.1"/>
    <property type="molecule type" value="Genomic_DNA"/>
</dbReference>
<gene>
    <name evidence="1" type="ORF">CBU02nite_27690</name>
    <name evidence="2" type="ORF">FF104_08285</name>
</gene>
<dbReference type="EMBL" id="CP040626">
    <property type="protein sequence ID" value="QMW90961.1"/>
    <property type="molecule type" value="Genomic_DNA"/>
</dbReference>
<dbReference type="GO" id="GO:0046983">
    <property type="term" value="F:protein dimerization activity"/>
    <property type="evidence" value="ECO:0007669"/>
    <property type="project" value="InterPro"/>
</dbReference>
<dbReference type="GO" id="GO:0043937">
    <property type="term" value="P:regulation of sporulation"/>
    <property type="evidence" value="ECO:0007669"/>
    <property type="project" value="InterPro"/>
</dbReference>
<dbReference type="GeneID" id="92944157"/>
<dbReference type="RefSeq" id="WP_080646826.1">
    <property type="nucleotide sequence ID" value="NZ_AP019716.1"/>
</dbReference>
<evidence type="ECO:0000313" key="1">
    <source>
        <dbReference type="EMBL" id="GEQ22263.1"/>
    </source>
</evidence>
<dbReference type="Gene3D" id="4.10.280.10">
    <property type="entry name" value="Helix-loop-helix DNA-binding domain"/>
    <property type="match status" value="1"/>
</dbReference>
<name>A0A512TQ89_CLOBU</name>
<proteinExistence type="predicted"/>
<dbReference type="Pfam" id="PF09388">
    <property type="entry name" value="SpoOE-like"/>
    <property type="match status" value="1"/>
</dbReference>
<reference evidence="2 4" key="1">
    <citation type="submission" date="2019-05" db="EMBL/GenBank/DDBJ databases">
        <authorList>
            <person name="Schori C."/>
            <person name="Ahrens C."/>
        </authorList>
    </citation>
    <scope>NUCLEOTIDE SEQUENCE [LARGE SCALE GENOMIC DNA]</scope>
    <source>
        <strain evidence="2 4">DSM 10702</strain>
    </source>
</reference>
<protein>
    <submittedName>
        <fullName evidence="2">Aspartyl-phosphate phosphatase Spo0E family protein</fullName>
    </submittedName>
</protein>